<organism evidence="2 3">
    <name type="scientific">candidate division CSSED10-310 bacterium</name>
    <dbReference type="NCBI Taxonomy" id="2855610"/>
    <lineage>
        <taxon>Bacteria</taxon>
        <taxon>Bacteria division CSSED10-310</taxon>
    </lineage>
</organism>
<dbReference type="EC" id="3.1.-.-" evidence="2"/>
<dbReference type="InterPro" id="IPR029058">
    <property type="entry name" value="AB_hydrolase_fold"/>
</dbReference>
<comment type="caution">
    <text evidence="2">The sequence shown here is derived from an EMBL/GenBank/DDBJ whole genome shotgun (WGS) entry which is preliminary data.</text>
</comment>
<protein>
    <submittedName>
        <fullName evidence="2">Dienelactone hydrolase family protein</fullName>
        <ecNumber evidence="2">3.1.-.-</ecNumber>
    </submittedName>
</protein>
<dbReference type="EMBL" id="JBHPBY010000349">
    <property type="protein sequence ID" value="MFC1852682.1"/>
    <property type="molecule type" value="Genomic_DNA"/>
</dbReference>
<gene>
    <name evidence="2" type="ORF">ACFL27_20985</name>
</gene>
<feature type="domain" description="Dienelactone hydrolase" evidence="1">
    <location>
        <begin position="117"/>
        <end position="239"/>
    </location>
</feature>
<dbReference type="Gene3D" id="3.40.50.1820">
    <property type="entry name" value="alpha/beta hydrolase"/>
    <property type="match status" value="1"/>
</dbReference>
<dbReference type="SUPFAM" id="SSF53474">
    <property type="entry name" value="alpha/beta-Hydrolases"/>
    <property type="match status" value="1"/>
</dbReference>
<evidence type="ECO:0000313" key="3">
    <source>
        <dbReference type="Proteomes" id="UP001594351"/>
    </source>
</evidence>
<dbReference type="Proteomes" id="UP001594351">
    <property type="component" value="Unassembled WGS sequence"/>
</dbReference>
<evidence type="ECO:0000313" key="2">
    <source>
        <dbReference type="EMBL" id="MFC1852682.1"/>
    </source>
</evidence>
<reference evidence="2 3" key="1">
    <citation type="submission" date="2024-09" db="EMBL/GenBank/DDBJ databases">
        <title>Laminarin stimulates single cell rates of sulfate reduction while oxygen inhibits transcriptomic activity in coastal marine sediment.</title>
        <authorList>
            <person name="Lindsay M."/>
            <person name="Orcutt B."/>
            <person name="Emerson D."/>
            <person name="Stepanauskas R."/>
            <person name="D'Angelo T."/>
        </authorList>
    </citation>
    <scope>NUCLEOTIDE SEQUENCE [LARGE SCALE GENOMIC DNA]</scope>
    <source>
        <strain evidence="2">SAG AM-311-K15</strain>
    </source>
</reference>
<sequence length="258" mass="28614">MKIISLVAILSGLILFPLPLMALHDSNQKIELVEITTAAGDKVKVIYCAPQTIDKIPARKRNTMPVVIYNHGLIVQKKGYQGAKKAGYDVADFVRELARNGFIGLAPLRPDRPLPLNDIMAAALKSLPDQTQANRSKIGLIGFSYGGLLTLRAALTFTNLGAVVLMSPALTGQRNDPGLKEIYDHLDKLTVPVMVTLGVSDPPRIKNHVQQILIPHLQKQIKGLELKVDYPGNHAWFWQVRPEYWPDIIAFLGRHLPR</sequence>
<keyword evidence="2" id="KW-0378">Hydrolase</keyword>
<keyword evidence="3" id="KW-1185">Reference proteome</keyword>
<dbReference type="Pfam" id="PF01738">
    <property type="entry name" value="DLH"/>
    <property type="match status" value="1"/>
</dbReference>
<evidence type="ECO:0000259" key="1">
    <source>
        <dbReference type="Pfam" id="PF01738"/>
    </source>
</evidence>
<proteinExistence type="predicted"/>
<name>A0ABV6Z2J8_UNCC1</name>
<dbReference type="GO" id="GO:0016787">
    <property type="term" value="F:hydrolase activity"/>
    <property type="evidence" value="ECO:0007669"/>
    <property type="project" value="UniProtKB-KW"/>
</dbReference>
<dbReference type="InterPro" id="IPR002925">
    <property type="entry name" value="Dienelactn_hydro"/>
</dbReference>
<accession>A0ABV6Z2J8</accession>